<dbReference type="GO" id="GO:0006935">
    <property type="term" value="P:chemotaxis"/>
    <property type="evidence" value="ECO:0007669"/>
    <property type="project" value="UniProtKB-KW"/>
</dbReference>
<feature type="coiled-coil region" evidence="9">
    <location>
        <begin position="5"/>
        <end position="32"/>
    </location>
</feature>
<dbReference type="InterPro" id="IPR004089">
    <property type="entry name" value="MCPsignal_dom"/>
</dbReference>
<feature type="domain" description="Methyl-accepting transducer" evidence="11">
    <location>
        <begin position="435"/>
        <end position="606"/>
    </location>
</feature>
<dbReference type="Proteomes" id="UP000481872">
    <property type="component" value="Unassembled WGS sequence"/>
</dbReference>
<dbReference type="GO" id="GO:0007165">
    <property type="term" value="P:signal transduction"/>
    <property type="evidence" value="ECO:0007669"/>
    <property type="project" value="UniProtKB-KW"/>
</dbReference>
<evidence type="ECO:0000256" key="10">
    <source>
        <dbReference type="SAM" id="Phobius"/>
    </source>
</evidence>
<evidence type="ECO:0000313" key="13">
    <source>
        <dbReference type="Proteomes" id="UP000481872"/>
    </source>
</evidence>
<evidence type="ECO:0000256" key="6">
    <source>
        <dbReference type="ARBA" id="ARBA00023136"/>
    </source>
</evidence>
<sequence length="722" mass="79695">MGNILNKEKTKFKKLKRRYKKTDSKIKSSKNDLLKEKLISFKALKKFTKNNKNSIGLKISATISIIVIAAMIITTSFIYIKGSAIISNLSEHSLETIVEKSIDTISTMIEKYTSETVSLSNDSFAFEALSNSKANNKNILNTFDNYLKNTPSVERLSLIDLNGVVIADSERDMINKNVSDKSFHGVSSSGGQFVSNSFKSEKTQKNVMVFTNPVKDYTNHGQCIGYVASYVLVDSFSKYLKDININKDAVTLTSLLDENGIYIHSSNSELLGTELNVDELKQIVKKAKNGMKVNISSVKFKENKDTLIGSYGVIPKTNWTLVLYTNERNLLSPLSDLTKTIVLIAVVVSLICLVFAFIIAKFLIKPILVAKDLVIKTAKLDLSQDNIKISKLGKDEIGEISSSVIDMRKVLREVVTELSEVENIITSNVQVVENSIEKLKKNAEETFNDVSVLSYGLQQTAATSEEMNASSEKMKVGIDSIASESLNGSEIAKSIVKKALEFENSSLQSKELTVNLYSDVKKELEHALETSKGVNQIHGLANAIMQITEQTNLLALNAAIEAARAGDAGRGFAVVAEEVRKLALESRKTAANIQNLVKIVYNSVESLSISSKKMIDFMESQLNSDYEKMIETGKSYSKDASSFDNFMIDFSKEAQNLNIYVSGLVDAIDEVSHTINEGANGTLNISNKTEEIALKLTNINDACLNNRDSALRLTNITSKFKL</sequence>
<keyword evidence="5 10" id="KW-1133">Transmembrane helix</keyword>
<dbReference type="PANTHER" id="PTHR32089:SF112">
    <property type="entry name" value="LYSOZYME-LIKE PROTEIN-RELATED"/>
    <property type="match status" value="1"/>
</dbReference>
<dbReference type="PROSITE" id="PS50111">
    <property type="entry name" value="CHEMOTAXIS_TRANSDUC_2"/>
    <property type="match status" value="1"/>
</dbReference>
<comment type="subcellular location">
    <subcellularLocation>
        <location evidence="1">Cell membrane</location>
        <topology evidence="1">Multi-pass membrane protein</topology>
    </subcellularLocation>
</comment>
<evidence type="ECO:0000256" key="5">
    <source>
        <dbReference type="ARBA" id="ARBA00022989"/>
    </source>
</evidence>
<dbReference type="InterPro" id="IPR029151">
    <property type="entry name" value="Sensor-like_sf"/>
</dbReference>
<dbReference type="PANTHER" id="PTHR32089">
    <property type="entry name" value="METHYL-ACCEPTING CHEMOTAXIS PROTEIN MCPB"/>
    <property type="match status" value="1"/>
</dbReference>
<protein>
    <submittedName>
        <fullName evidence="12">Methyl-accepting chemotaxis protein</fullName>
    </submittedName>
</protein>
<feature type="transmembrane region" description="Helical" evidence="10">
    <location>
        <begin position="55"/>
        <end position="80"/>
    </location>
</feature>
<evidence type="ECO:0000313" key="12">
    <source>
        <dbReference type="EMBL" id="NEU06257.1"/>
    </source>
</evidence>
<proteinExistence type="predicted"/>
<feature type="transmembrane region" description="Helical" evidence="10">
    <location>
        <begin position="341"/>
        <end position="364"/>
    </location>
</feature>
<dbReference type="InterPro" id="IPR033479">
    <property type="entry name" value="dCache_1"/>
</dbReference>
<evidence type="ECO:0000259" key="11">
    <source>
        <dbReference type="PROSITE" id="PS50111"/>
    </source>
</evidence>
<accession>A0A6M0H6V1</accession>
<keyword evidence="4 10" id="KW-0812">Transmembrane</keyword>
<evidence type="ECO:0000256" key="4">
    <source>
        <dbReference type="ARBA" id="ARBA00022692"/>
    </source>
</evidence>
<dbReference type="GO" id="GO:0005886">
    <property type="term" value="C:plasma membrane"/>
    <property type="evidence" value="ECO:0007669"/>
    <property type="project" value="UniProtKB-SubCell"/>
</dbReference>
<dbReference type="SUPFAM" id="SSF58104">
    <property type="entry name" value="Methyl-accepting chemotaxis protein (MCP) signaling domain"/>
    <property type="match status" value="1"/>
</dbReference>
<evidence type="ECO:0000256" key="9">
    <source>
        <dbReference type="SAM" id="Coils"/>
    </source>
</evidence>
<name>A0A6M0H6V1_9CLOT</name>
<organism evidence="12 13">
    <name type="scientific">Clostridium senegalense</name>
    <dbReference type="NCBI Taxonomy" id="1465809"/>
    <lineage>
        <taxon>Bacteria</taxon>
        <taxon>Bacillati</taxon>
        <taxon>Bacillota</taxon>
        <taxon>Clostridia</taxon>
        <taxon>Eubacteriales</taxon>
        <taxon>Clostridiaceae</taxon>
        <taxon>Clostridium</taxon>
    </lineage>
</organism>
<evidence type="ECO:0000256" key="2">
    <source>
        <dbReference type="ARBA" id="ARBA00022475"/>
    </source>
</evidence>
<dbReference type="Pfam" id="PF02743">
    <property type="entry name" value="dCache_1"/>
    <property type="match status" value="1"/>
</dbReference>
<comment type="caution">
    <text evidence="12">The sequence shown here is derived from an EMBL/GenBank/DDBJ whole genome shotgun (WGS) entry which is preliminary data.</text>
</comment>
<evidence type="ECO:0000256" key="8">
    <source>
        <dbReference type="PROSITE-ProRule" id="PRU00284"/>
    </source>
</evidence>
<evidence type="ECO:0000256" key="1">
    <source>
        <dbReference type="ARBA" id="ARBA00004651"/>
    </source>
</evidence>
<keyword evidence="2" id="KW-1003">Cell membrane</keyword>
<keyword evidence="6 10" id="KW-0472">Membrane</keyword>
<dbReference type="SUPFAM" id="SSF103190">
    <property type="entry name" value="Sensory domain-like"/>
    <property type="match status" value="1"/>
</dbReference>
<dbReference type="AlphaFoldDB" id="A0A6M0H6V1"/>
<dbReference type="EMBL" id="JAAGPU010000038">
    <property type="protein sequence ID" value="NEU06257.1"/>
    <property type="molecule type" value="Genomic_DNA"/>
</dbReference>
<dbReference type="RefSeq" id="WP_061996438.1">
    <property type="nucleotide sequence ID" value="NZ_JAAGPU010000038.1"/>
</dbReference>
<keyword evidence="7 8" id="KW-0807">Transducer</keyword>
<evidence type="ECO:0000256" key="3">
    <source>
        <dbReference type="ARBA" id="ARBA00022500"/>
    </source>
</evidence>
<evidence type="ECO:0000256" key="7">
    <source>
        <dbReference type="ARBA" id="ARBA00023224"/>
    </source>
</evidence>
<gene>
    <name evidence="12" type="ORF">G3M99_15660</name>
</gene>
<dbReference type="SMART" id="SM00283">
    <property type="entry name" value="MA"/>
    <property type="match status" value="1"/>
</dbReference>
<dbReference type="Gene3D" id="1.10.287.950">
    <property type="entry name" value="Methyl-accepting chemotaxis protein"/>
    <property type="match status" value="1"/>
</dbReference>
<dbReference type="Gene3D" id="3.30.450.20">
    <property type="entry name" value="PAS domain"/>
    <property type="match status" value="1"/>
</dbReference>
<reference evidence="12 13" key="1">
    <citation type="submission" date="2020-02" db="EMBL/GenBank/DDBJ databases">
        <title>Genome assembly of a novel Clostridium senegalense strain.</title>
        <authorList>
            <person name="Gupta T.B."/>
            <person name="Jauregui R."/>
            <person name="Maclean P."/>
            <person name="Nawarathana A."/>
            <person name="Brightwell G."/>
        </authorList>
    </citation>
    <scope>NUCLEOTIDE SEQUENCE [LARGE SCALE GENOMIC DNA]</scope>
    <source>
        <strain evidence="12 13">AGRFS4</strain>
    </source>
</reference>
<keyword evidence="3" id="KW-0145">Chemotaxis</keyword>
<dbReference type="CDD" id="cd18774">
    <property type="entry name" value="PDC2_HK_sensor"/>
    <property type="match status" value="1"/>
</dbReference>
<keyword evidence="13" id="KW-1185">Reference proteome</keyword>
<dbReference type="Pfam" id="PF00015">
    <property type="entry name" value="MCPsignal"/>
    <property type="match status" value="1"/>
</dbReference>
<keyword evidence="9" id="KW-0175">Coiled coil</keyword>